<keyword evidence="6 8" id="KW-0503">Monooxygenase</keyword>
<evidence type="ECO:0000256" key="4">
    <source>
        <dbReference type="ARBA" id="ARBA00023002"/>
    </source>
</evidence>
<keyword evidence="9" id="KW-0812">Transmembrane</keyword>
<evidence type="ECO:0000256" key="3">
    <source>
        <dbReference type="ARBA" id="ARBA00022723"/>
    </source>
</evidence>
<dbReference type="PROSITE" id="PS00086">
    <property type="entry name" value="CYTOCHROME_P450"/>
    <property type="match status" value="1"/>
</dbReference>
<reference evidence="10 11" key="1">
    <citation type="submission" date="2017-03" db="EMBL/GenBank/DDBJ databases">
        <title>An alternative strategy for trypanosome survival in the mammalian bloodstream revealed through genome and transcriptome analysis of the ubiquitous bovine parasite Trypanosoma (Megatrypanum) theileri.</title>
        <authorList>
            <person name="Kelly S."/>
            <person name="Ivens A."/>
            <person name="Mott A."/>
            <person name="O'Neill E."/>
            <person name="Emms D."/>
            <person name="Macleod O."/>
            <person name="Voorheis P."/>
            <person name="Matthews J."/>
            <person name="Matthews K."/>
            <person name="Carrington M."/>
        </authorList>
    </citation>
    <scope>NUCLEOTIDE SEQUENCE [LARGE SCALE GENOMIC DNA]</scope>
    <source>
        <strain evidence="10">Edinburgh</strain>
    </source>
</reference>
<organism evidence="10 11">
    <name type="scientific">Trypanosoma theileri</name>
    <dbReference type="NCBI Taxonomy" id="67003"/>
    <lineage>
        <taxon>Eukaryota</taxon>
        <taxon>Discoba</taxon>
        <taxon>Euglenozoa</taxon>
        <taxon>Kinetoplastea</taxon>
        <taxon>Metakinetoplastina</taxon>
        <taxon>Trypanosomatida</taxon>
        <taxon>Trypanosomatidae</taxon>
        <taxon>Trypanosoma</taxon>
    </lineage>
</organism>
<sequence length="531" mass="61318">MLSLYVKRIFVTGVPTTIIFLGVWFIRSLLLNPPGIPSPPITSHEENDGFFTRHVRRFFMQHFYVLHKDESMFRLLQWTRFFHHHPFLMRIFFRPHIIISKSEDLEEVLLRQEANFCKHTGYILLRAVIGDGLLAMMDKEKHRVHRRILQSVFSSSNIRGIANEVMRVHVLRQLNIFLKLLICAGDGIVTINISEHMHRMTLGIVSEAAFRASVEDSVVVLEAFSIMTKFNRLNYLCPYYRTPSQKEAEKILIEISNALIQNNEEDDNSSKRRVVLDALIEELNIHFDRKDVVHHLVTFLFAGHDTTSNTLNFLFALLARNEKVQNRLYDELEMIMPATCSCPTIEELLSCEYLVAVVREAMRLFPSAPLIYRDALQDVYLPSSDVVIPKGSVCVLNIFAVHRSITIYGDDADEFHPERWLQGEGQELRSRCGNCGYMPFSVGNRNCIGKEYGYYEVLIATAVFIRHLRVESVGAFPRTQFSFTMSSPDPCRVRLIRRPDVSTDAMMKSVRILQEYETAIQFPTRCEAVMV</sequence>
<comment type="caution">
    <text evidence="10">The sequence shown here is derived from an EMBL/GenBank/DDBJ whole genome shotgun (WGS) entry which is preliminary data.</text>
</comment>
<keyword evidence="4 8" id="KW-0560">Oxidoreductase</keyword>
<evidence type="ECO:0000313" key="10">
    <source>
        <dbReference type="EMBL" id="ORC93734.1"/>
    </source>
</evidence>
<name>A0A1X0P9X8_9TRYP</name>
<protein>
    <submittedName>
        <fullName evidence="10">Cytochrome p450-like protein</fullName>
    </submittedName>
</protein>
<dbReference type="AlphaFoldDB" id="A0A1X0P9X8"/>
<dbReference type="PANTHER" id="PTHR24291:SF50">
    <property type="entry name" value="BIFUNCTIONAL ALBAFLAVENONE MONOOXYGENASE_TERPENE SYNTHASE"/>
    <property type="match status" value="1"/>
</dbReference>
<keyword evidence="9" id="KW-0472">Membrane</keyword>
<dbReference type="GO" id="GO:0004497">
    <property type="term" value="F:monooxygenase activity"/>
    <property type="evidence" value="ECO:0007669"/>
    <property type="project" value="UniProtKB-KW"/>
</dbReference>
<dbReference type="GO" id="GO:0005506">
    <property type="term" value="F:iron ion binding"/>
    <property type="evidence" value="ECO:0007669"/>
    <property type="project" value="InterPro"/>
</dbReference>
<evidence type="ECO:0000256" key="2">
    <source>
        <dbReference type="ARBA" id="ARBA00022617"/>
    </source>
</evidence>
<dbReference type="OrthoDB" id="247994at2759"/>
<keyword evidence="11" id="KW-1185">Reference proteome</keyword>
<proteinExistence type="inferred from homology"/>
<dbReference type="Pfam" id="PF00067">
    <property type="entry name" value="p450"/>
    <property type="match status" value="1"/>
</dbReference>
<evidence type="ECO:0000256" key="1">
    <source>
        <dbReference type="ARBA" id="ARBA00010617"/>
    </source>
</evidence>
<evidence type="ECO:0000256" key="9">
    <source>
        <dbReference type="SAM" id="Phobius"/>
    </source>
</evidence>
<comment type="cofactor">
    <cofactor evidence="7">
        <name>heme</name>
        <dbReference type="ChEBI" id="CHEBI:30413"/>
    </cofactor>
</comment>
<dbReference type="EMBL" id="NBCO01000001">
    <property type="protein sequence ID" value="ORC93734.1"/>
    <property type="molecule type" value="Genomic_DNA"/>
</dbReference>
<keyword evidence="2 7" id="KW-0349">Heme</keyword>
<keyword evidence="3 7" id="KW-0479">Metal-binding</keyword>
<dbReference type="InterPro" id="IPR050196">
    <property type="entry name" value="Cytochrome_P450_Monoox"/>
</dbReference>
<evidence type="ECO:0000313" key="11">
    <source>
        <dbReference type="Proteomes" id="UP000192257"/>
    </source>
</evidence>
<dbReference type="PRINTS" id="PR00463">
    <property type="entry name" value="EP450I"/>
</dbReference>
<dbReference type="InterPro" id="IPR001128">
    <property type="entry name" value="Cyt_P450"/>
</dbReference>
<evidence type="ECO:0000256" key="5">
    <source>
        <dbReference type="ARBA" id="ARBA00023004"/>
    </source>
</evidence>
<evidence type="ECO:0000256" key="8">
    <source>
        <dbReference type="RuleBase" id="RU000461"/>
    </source>
</evidence>
<dbReference type="InterPro" id="IPR017972">
    <property type="entry name" value="Cyt_P450_CS"/>
</dbReference>
<feature type="binding site" description="axial binding residue" evidence="7">
    <location>
        <position position="447"/>
    </location>
    <ligand>
        <name>heme</name>
        <dbReference type="ChEBI" id="CHEBI:30413"/>
    </ligand>
    <ligandPart>
        <name>Fe</name>
        <dbReference type="ChEBI" id="CHEBI:18248"/>
    </ligandPart>
</feature>
<dbReference type="PANTHER" id="PTHR24291">
    <property type="entry name" value="CYTOCHROME P450 FAMILY 4"/>
    <property type="match status" value="1"/>
</dbReference>
<feature type="transmembrane region" description="Helical" evidence="9">
    <location>
        <begin position="9"/>
        <end position="30"/>
    </location>
</feature>
<dbReference type="VEuPathDB" id="TriTrypDB:TM35_000016110"/>
<dbReference type="InterPro" id="IPR036396">
    <property type="entry name" value="Cyt_P450_sf"/>
</dbReference>
<keyword evidence="5 7" id="KW-0408">Iron</keyword>
<evidence type="ECO:0000256" key="6">
    <source>
        <dbReference type="ARBA" id="ARBA00023033"/>
    </source>
</evidence>
<dbReference type="RefSeq" id="XP_028887800.1">
    <property type="nucleotide sequence ID" value="XM_029021292.1"/>
</dbReference>
<dbReference type="STRING" id="67003.A0A1X0P9X8"/>
<dbReference type="Proteomes" id="UP000192257">
    <property type="component" value="Unassembled WGS sequence"/>
</dbReference>
<dbReference type="InterPro" id="IPR002401">
    <property type="entry name" value="Cyt_P450_E_grp-I"/>
</dbReference>
<gene>
    <name evidence="10" type="ORF">TM35_000016110</name>
</gene>
<comment type="similarity">
    <text evidence="1 8">Belongs to the cytochrome P450 family.</text>
</comment>
<dbReference type="SUPFAM" id="SSF48264">
    <property type="entry name" value="Cytochrome P450"/>
    <property type="match status" value="1"/>
</dbReference>
<dbReference type="Gene3D" id="1.10.630.10">
    <property type="entry name" value="Cytochrome P450"/>
    <property type="match status" value="1"/>
</dbReference>
<dbReference type="PRINTS" id="PR00385">
    <property type="entry name" value="P450"/>
</dbReference>
<dbReference type="GO" id="GO:0020037">
    <property type="term" value="F:heme binding"/>
    <property type="evidence" value="ECO:0007669"/>
    <property type="project" value="InterPro"/>
</dbReference>
<accession>A0A1X0P9X8</accession>
<dbReference type="GO" id="GO:0016705">
    <property type="term" value="F:oxidoreductase activity, acting on paired donors, with incorporation or reduction of molecular oxygen"/>
    <property type="evidence" value="ECO:0007669"/>
    <property type="project" value="InterPro"/>
</dbReference>
<evidence type="ECO:0000256" key="7">
    <source>
        <dbReference type="PIRSR" id="PIRSR602401-1"/>
    </source>
</evidence>
<dbReference type="GeneID" id="39981072"/>
<keyword evidence="9" id="KW-1133">Transmembrane helix</keyword>